<keyword evidence="10" id="KW-0251">Elongation factor</keyword>
<comment type="caution">
    <text evidence="10">The sequence shown here is derived from an EMBL/GenBank/DDBJ whole genome shotgun (WGS) entry which is preliminary data.</text>
</comment>
<dbReference type="OrthoDB" id="9803139at2"/>
<dbReference type="InterPro" id="IPR036388">
    <property type="entry name" value="WH-like_DNA-bd_sf"/>
</dbReference>
<feature type="domain" description="Tr-type G" evidence="9">
    <location>
        <begin position="1"/>
        <end position="170"/>
    </location>
</feature>
<dbReference type="Proteomes" id="UP000274556">
    <property type="component" value="Unassembled WGS sequence"/>
</dbReference>
<evidence type="ECO:0000256" key="5">
    <source>
        <dbReference type="ARBA" id="ARBA00022917"/>
    </source>
</evidence>
<dbReference type="InterPro" id="IPR027417">
    <property type="entry name" value="P-loop_NTPase"/>
</dbReference>
<dbReference type="PANTHER" id="PTHR43721:SF9">
    <property type="entry name" value="GTP-BINDING PROTEIN 1"/>
    <property type="match status" value="1"/>
</dbReference>
<keyword evidence="5" id="KW-0648">Protein biosynthesis</keyword>
<comment type="subcellular location">
    <subcellularLocation>
        <location evidence="1">Cytoplasm</location>
    </subcellularLocation>
</comment>
<dbReference type="GO" id="GO:0005737">
    <property type="term" value="C:cytoplasm"/>
    <property type="evidence" value="ECO:0007669"/>
    <property type="project" value="UniProtKB-SubCell"/>
</dbReference>
<dbReference type="InterPro" id="IPR009000">
    <property type="entry name" value="Transl_B-barrel_sf"/>
</dbReference>
<dbReference type="InterPro" id="IPR057335">
    <property type="entry name" value="Beta-barrel_SelB"/>
</dbReference>
<protein>
    <recommendedName>
        <fullName evidence="2">Selenocysteine-specific elongation factor</fullName>
    </recommendedName>
    <alternativeName>
        <fullName evidence="8">SelB translation factor</fullName>
    </alternativeName>
</protein>
<evidence type="ECO:0000256" key="8">
    <source>
        <dbReference type="ARBA" id="ARBA00031615"/>
    </source>
</evidence>
<dbReference type="Pfam" id="PF09106">
    <property type="entry name" value="WHD_2nd_SelB"/>
    <property type="match status" value="1"/>
</dbReference>
<reference evidence="10 11" key="1">
    <citation type="submission" date="2018-10" db="EMBL/GenBank/DDBJ databases">
        <title>Genomic Encyclopedia of Archaeal and Bacterial Type Strains, Phase II (KMG-II): from individual species to whole genera.</title>
        <authorList>
            <person name="Goeker M."/>
        </authorList>
    </citation>
    <scope>NUCLEOTIDE SEQUENCE [LARGE SCALE GENOMIC DNA]</scope>
    <source>
        <strain evidence="10 11">DSM 235</strain>
    </source>
</reference>
<dbReference type="NCBIfam" id="TIGR00475">
    <property type="entry name" value="selB"/>
    <property type="match status" value="1"/>
</dbReference>
<dbReference type="AlphaFoldDB" id="A0A495VCY2"/>
<dbReference type="Pfam" id="PF03144">
    <property type="entry name" value="GTP_EFTU_D2"/>
    <property type="match status" value="1"/>
</dbReference>
<dbReference type="GO" id="GO:0003723">
    <property type="term" value="F:RNA binding"/>
    <property type="evidence" value="ECO:0007669"/>
    <property type="project" value="InterPro"/>
</dbReference>
<dbReference type="CDD" id="cd15491">
    <property type="entry name" value="selB_III"/>
    <property type="match status" value="1"/>
</dbReference>
<evidence type="ECO:0000256" key="4">
    <source>
        <dbReference type="ARBA" id="ARBA00022741"/>
    </source>
</evidence>
<dbReference type="PANTHER" id="PTHR43721">
    <property type="entry name" value="ELONGATION FACTOR TU-RELATED"/>
    <property type="match status" value="1"/>
</dbReference>
<evidence type="ECO:0000259" key="9">
    <source>
        <dbReference type="PROSITE" id="PS51722"/>
    </source>
</evidence>
<keyword evidence="4" id="KW-0547">Nucleotide-binding</keyword>
<dbReference type="Pfam" id="PF00009">
    <property type="entry name" value="GTP_EFTU"/>
    <property type="match status" value="1"/>
</dbReference>
<dbReference type="GO" id="GO:0003924">
    <property type="term" value="F:GTPase activity"/>
    <property type="evidence" value="ECO:0007669"/>
    <property type="project" value="InterPro"/>
</dbReference>
<accession>A0A495VCY2</accession>
<evidence type="ECO:0000313" key="11">
    <source>
        <dbReference type="Proteomes" id="UP000274556"/>
    </source>
</evidence>
<evidence type="ECO:0000256" key="7">
    <source>
        <dbReference type="ARBA" id="ARBA00025526"/>
    </source>
</evidence>
<dbReference type="GO" id="GO:0005525">
    <property type="term" value="F:GTP binding"/>
    <property type="evidence" value="ECO:0007669"/>
    <property type="project" value="UniProtKB-KW"/>
</dbReference>
<dbReference type="SUPFAM" id="SSF50465">
    <property type="entry name" value="EF-Tu/eEF-1alpha/eIF2-gamma C-terminal domain"/>
    <property type="match status" value="1"/>
</dbReference>
<dbReference type="InterPro" id="IPR004535">
    <property type="entry name" value="Transl_elong_SelB"/>
</dbReference>
<dbReference type="Gene3D" id="3.40.50.300">
    <property type="entry name" value="P-loop containing nucleotide triphosphate hydrolases"/>
    <property type="match status" value="1"/>
</dbReference>
<sequence length="651" mass="70976">MIVGTAGHIDHGKTALVRALTGVDTDRLPEEKARGITLELGYAYQSRETGGILGFIDVPGHERLVHTMVAGATGIDFVLLVVAADDGPMPQTREHLQVLDLLGLECGAVALTKTDRVSAQRLAEVEVDVRGLLSRTGLAAAPLFPVSVVTGEGVADLRTHLHAAVPPRSDRIDDRRFRLAVDRAFTLSGTGIVVTGTVHSGHVRPGDLLRLTPSGREARIRGLHAQNEPAEIGVAGQRCALNLAGSELHHTEIRRGEWVVAPDLHLPTRRFDARLRVLPDAARALRHWTPVHCHLGAAHLTGRVAVLEGDVIEPGGIGLVQLVLDEPVGALRGDRFILRDQSARQTLGGGRVLDPEPPTRGRRRPQRLALLGAFAEPEVTTAVARALPLANEGLGLDRLARHWNLDPATLADLAALPETVAVGASAGGMLFSVDVWQAWQARILQTLAEEHEKAPERLGPDRERLRRMAAPRLARPEFAALSDALIRSGRLMRSGPYMHLPDHAVRLSPEAERLWRERIFPQLDAQPFNPPRVRDLAGALGSDENAIRRLLKQLAGMGEVFQVAHDHFFTRSAVAHMSTLARDLQEREGAARAAAFRDALGIGRKVAIQILEFFDRIGYCRRIGDEHRVFRDSLLDLDAPSSSRPTTDHAR</sequence>
<dbReference type="GO" id="GO:0001514">
    <property type="term" value="P:selenocysteine incorporation"/>
    <property type="evidence" value="ECO:0007669"/>
    <property type="project" value="InterPro"/>
</dbReference>
<dbReference type="InterPro" id="IPR004161">
    <property type="entry name" value="EFTu-like_2"/>
</dbReference>
<comment type="function">
    <text evidence="7">Translation factor necessary for the incorporation of selenocysteine into proteins. It probably replaces EF-Tu for the insertion of selenocysteine directed by the UGA codon. SelB binds GTP and GDP.</text>
</comment>
<dbReference type="InterPro" id="IPR015190">
    <property type="entry name" value="Elong_fac_SelB-wing-hlx_typ-2"/>
</dbReference>
<evidence type="ECO:0000313" key="10">
    <source>
        <dbReference type="EMBL" id="RKT47189.1"/>
    </source>
</evidence>
<keyword evidence="3" id="KW-0963">Cytoplasm</keyword>
<name>A0A495VCY2_9GAMM</name>
<dbReference type="CDD" id="cd04171">
    <property type="entry name" value="SelB"/>
    <property type="match status" value="1"/>
</dbReference>
<dbReference type="InterPro" id="IPR009001">
    <property type="entry name" value="Transl_elong_EF1A/Init_IF2_C"/>
</dbReference>
<dbReference type="Gene3D" id="1.10.10.10">
    <property type="entry name" value="Winged helix-like DNA-binding domain superfamily/Winged helix DNA-binding domain"/>
    <property type="match status" value="3"/>
</dbReference>
<dbReference type="InterPro" id="IPR050055">
    <property type="entry name" value="EF-Tu_GTPase"/>
</dbReference>
<evidence type="ECO:0000256" key="6">
    <source>
        <dbReference type="ARBA" id="ARBA00023134"/>
    </source>
</evidence>
<dbReference type="GO" id="GO:0003746">
    <property type="term" value="F:translation elongation factor activity"/>
    <property type="evidence" value="ECO:0007669"/>
    <property type="project" value="UniProtKB-KW"/>
</dbReference>
<dbReference type="Gene3D" id="2.40.30.10">
    <property type="entry name" value="Translation factors"/>
    <property type="match status" value="1"/>
</dbReference>
<evidence type="ECO:0000256" key="2">
    <source>
        <dbReference type="ARBA" id="ARBA00015953"/>
    </source>
</evidence>
<dbReference type="InterPro" id="IPR000795">
    <property type="entry name" value="T_Tr_GTP-bd_dom"/>
</dbReference>
<dbReference type="SUPFAM" id="SSF46785">
    <property type="entry name" value="Winged helix' DNA-binding domain"/>
    <property type="match status" value="3"/>
</dbReference>
<evidence type="ECO:0000256" key="3">
    <source>
        <dbReference type="ARBA" id="ARBA00022490"/>
    </source>
</evidence>
<dbReference type="InterPro" id="IPR036390">
    <property type="entry name" value="WH_DNA-bd_sf"/>
</dbReference>
<dbReference type="SUPFAM" id="SSF50447">
    <property type="entry name" value="Translation proteins"/>
    <property type="match status" value="1"/>
</dbReference>
<dbReference type="EMBL" id="RBXL01000001">
    <property type="protein sequence ID" value="RKT47189.1"/>
    <property type="molecule type" value="Genomic_DNA"/>
</dbReference>
<gene>
    <name evidence="10" type="ORF">BDD21_4749</name>
</gene>
<evidence type="ECO:0000256" key="1">
    <source>
        <dbReference type="ARBA" id="ARBA00004496"/>
    </source>
</evidence>
<dbReference type="Pfam" id="PF25461">
    <property type="entry name" value="Beta-barrel_SelB"/>
    <property type="match status" value="1"/>
</dbReference>
<dbReference type="RefSeq" id="WP_120800090.1">
    <property type="nucleotide sequence ID" value="NZ_RBXL01000001.1"/>
</dbReference>
<keyword evidence="11" id="KW-1185">Reference proteome</keyword>
<dbReference type="SUPFAM" id="SSF52540">
    <property type="entry name" value="P-loop containing nucleoside triphosphate hydrolases"/>
    <property type="match status" value="1"/>
</dbReference>
<dbReference type="PROSITE" id="PS51722">
    <property type="entry name" value="G_TR_2"/>
    <property type="match status" value="1"/>
</dbReference>
<organism evidence="10 11">
    <name type="scientific">Thiocapsa rosea</name>
    <dbReference type="NCBI Taxonomy" id="69360"/>
    <lineage>
        <taxon>Bacteria</taxon>
        <taxon>Pseudomonadati</taxon>
        <taxon>Pseudomonadota</taxon>
        <taxon>Gammaproteobacteria</taxon>
        <taxon>Chromatiales</taxon>
        <taxon>Chromatiaceae</taxon>
        <taxon>Thiocapsa</taxon>
    </lineage>
</organism>
<dbReference type="Pfam" id="PF09107">
    <property type="entry name" value="WHD_3rd_SelB"/>
    <property type="match status" value="1"/>
</dbReference>
<proteinExistence type="predicted"/>
<dbReference type="Pfam" id="PF21214">
    <property type="entry name" value="WHD_2nd_SelB_bact"/>
    <property type="match status" value="1"/>
</dbReference>
<dbReference type="InterPro" id="IPR048931">
    <property type="entry name" value="WHD_2nd_SelB_bact"/>
</dbReference>
<keyword evidence="6" id="KW-0342">GTP-binding</keyword>
<dbReference type="InterPro" id="IPR015191">
    <property type="entry name" value="SelB_WHD4"/>
</dbReference>